<feature type="compositionally biased region" description="Low complexity" evidence="1">
    <location>
        <begin position="30"/>
        <end position="42"/>
    </location>
</feature>
<name>A0ABT4D770_9CLOT</name>
<dbReference type="PROSITE" id="PS51257">
    <property type="entry name" value="PROKAR_LIPOPROTEIN"/>
    <property type="match status" value="1"/>
</dbReference>
<comment type="caution">
    <text evidence="2">The sequence shown here is derived from an EMBL/GenBank/DDBJ whole genome shotgun (WGS) entry which is preliminary data.</text>
</comment>
<organism evidence="2 3">
    <name type="scientific">Clostridium brassicae</name>
    <dbReference type="NCBI Taxonomy" id="2999072"/>
    <lineage>
        <taxon>Bacteria</taxon>
        <taxon>Bacillati</taxon>
        <taxon>Bacillota</taxon>
        <taxon>Clostridia</taxon>
        <taxon>Eubacteriales</taxon>
        <taxon>Clostridiaceae</taxon>
        <taxon>Clostridium</taxon>
    </lineage>
</organism>
<evidence type="ECO:0000313" key="3">
    <source>
        <dbReference type="Proteomes" id="UP001144612"/>
    </source>
</evidence>
<dbReference type="EMBL" id="JAPQFJ010000004">
    <property type="protein sequence ID" value="MCY6958123.1"/>
    <property type="molecule type" value="Genomic_DNA"/>
</dbReference>
<dbReference type="InterPro" id="IPR025648">
    <property type="entry name" value="DUF4358"/>
</dbReference>
<dbReference type="Proteomes" id="UP001144612">
    <property type="component" value="Unassembled WGS sequence"/>
</dbReference>
<accession>A0ABT4D770</accession>
<evidence type="ECO:0000313" key="2">
    <source>
        <dbReference type="EMBL" id="MCY6958123.1"/>
    </source>
</evidence>
<sequence>MLNKMKKINRKLIVITGVIVFTVATFVGCSSSKSSSKSPEVSKVVEEMKESIDESDMKKGDEDKLKKLYKINPDEIEEFVMYAPSTNLKANELLVLKVKDASKVDNIKEQVSKRIEKQAASFKDYLPDEYYLIEKHVLKTKGNYILLSISKNSEKIESIFDKAFK</sequence>
<gene>
    <name evidence="2" type="ORF">OW729_05810</name>
</gene>
<feature type="compositionally biased region" description="Basic and acidic residues" evidence="1">
    <location>
        <begin position="43"/>
        <end position="60"/>
    </location>
</feature>
<evidence type="ECO:0000256" key="1">
    <source>
        <dbReference type="SAM" id="MobiDB-lite"/>
    </source>
</evidence>
<dbReference type="RefSeq" id="WP_268060532.1">
    <property type="nucleotide sequence ID" value="NZ_JAPQFJ010000004.1"/>
</dbReference>
<dbReference type="Pfam" id="PF14270">
    <property type="entry name" value="DUF4358"/>
    <property type="match status" value="1"/>
</dbReference>
<proteinExistence type="predicted"/>
<keyword evidence="3" id="KW-1185">Reference proteome</keyword>
<reference evidence="2" key="1">
    <citation type="submission" date="2022-12" db="EMBL/GenBank/DDBJ databases">
        <title>Clostridium sp. nov., isolated from industrial wastewater.</title>
        <authorList>
            <person name="Jiayan W."/>
        </authorList>
    </citation>
    <scope>NUCLEOTIDE SEQUENCE</scope>
    <source>
        <strain evidence="2">ZC22-4</strain>
    </source>
</reference>
<protein>
    <submittedName>
        <fullName evidence="2">DUF4358 domain-containing protein</fullName>
    </submittedName>
</protein>
<feature type="region of interest" description="Disordered" evidence="1">
    <location>
        <begin position="30"/>
        <end position="60"/>
    </location>
</feature>